<organism evidence="2 3">
    <name type="scientific">Elysia crispata</name>
    <name type="common">lettuce slug</name>
    <dbReference type="NCBI Taxonomy" id="231223"/>
    <lineage>
        <taxon>Eukaryota</taxon>
        <taxon>Metazoa</taxon>
        <taxon>Spiralia</taxon>
        <taxon>Lophotrochozoa</taxon>
        <taxon>Mollusca</taxon>
        <taxon>Gastropoda</taxon>
        <taxon>Heterobranchia</taxon>
        <taxon>Euthyneura</taxon>
        <taxon>Panpulmonata</taxon>
        <taxon>Sacoglossa</taxon>
        <taxon>Placobranchoidea</taxon>
        <taxon>Plakobranchidae</taxon>
        <taxon>Elysia</taxon>
    </lineage>
</organism>
<keyword evidence="3" id="KW-1185">Reference proteome</keyword>
<feature type="region of interest" description="Disordered" evidence="1">
    <location>
        <begin position="1"/>
        <end position="22"/>
    </location>
</feature>
<evidence type="ECO:0000313" key="2">
    <source>
        <dbReference type="EMBL" id="KAK3726653.1"/>
    </source>
</evidence>
<sequence>MMPTLTMKAVKGEDGDSLEPINKNTSSLENDITARHVLVRAIAAVPVFFPRVDSNSEPGRSSEQIVSAELLAPEFGLEKLTVLFVNSKDAYAEARLQLVTMPAVRML</sequence>
<evidence type="ECO:0000256" key="1">
    <source>
        <dbReference type="SAM" id="MobiDB-lite"/>
    </source>
</evidence>
<gene>
    <name evidence="2" type="ORF">RRG08_016962</name>
</gene>
<name>A0AAE0XZ11_9GAST</name>
<comment type="caution">
    <text evidence="2">The sequence shown here is derived from an EMBL/GenBank/DDBJ whole genome shotgun (WGS) entry which is preliminary data.</text>
</comment>
<reference evidence="2" key="1">
    <citation type="journal article" date="2023" name="G3 (Bethesda)">
        <title>A reference genome for the long-term kleptoplast-retaining sea slug Elysia crispata morphotype clarki.</title>
        <authorList>
            <person name="Eastman K.E."/>
            <person name="Pendleton A.L."/>
            <person name="Shaikh M.A."/>
            <person name="Suttiyut T."/>
            <person name="Ogas R."/>
            <person name="Tomko P."/>
            <person name="Gavelis G."/>
            <person name="Widhalm J.R."/>
            <person name="Wisecaver J.H."/>
        </authorList>
    </citation>
    <scope>NUCLEOTIDE SEQUENCE</scope>
    <source>
        <strain evidence="2">ECLA1</strain>
    </source>
</reference>
<protein>
    <submittedName>
        <fullName evidence="2">Uncharacterized protein</fullName>
    </submittedName>
</protein>
<dbReference type="AlphaFoldDB" id="A0AAE0XZ11"/>
<dbReference type="EMBL" id="JAWDGP010007289">
    <property type="protein sequence ID" value="KAK3726653.1"/>
    <property type="molecule type" value="Genomic_DNA"/>
</dbReference>
<accession>A0AAE0XZ11</accession>
<dbReference type="Proteomes" id="UP001283361">
    <property type="component" value="Unassembled WGS sequence"/>
</dbReference>
<proteinExistence type="predicted"/>
<evidence type="ECO:0000313" key="3">
    <source>
        <dbReference type="Proteomes" id="UP001283361"/>
    </source>
</evidence>